<dbReference type="Proteomes" id="UP001144673">
    <property type="component" value="Chromosome 2"/>
</dbReference>
<feature type="region of interest" description="Disordered" evidence="1">
    <location>
        <begin position="1"/>
        <end position="72"/>
    </location>
</feature>
<comment type="caution">
    <text evidence="2">The sequence shown here is derived from an EMBL/GenBank/DDBJ whole genome shotgun (WGS) entry which is preliminary data.</text>
</comment>
<dbReference type="RefSeq" id="XP_056049250.1">
    <property type="nucleotide sequence ID" value="XM_056195642.1"/>
</dbReference>
<keyword evidence="3" id="KW-1185">Reference proteome</keyword>
<dbReference type="KEGG" id="amus:LMH87_004428"/>
<evidence type="ECO:0000313" key="3">
    <source>
        <dbReference type="Proteomes" id="UP001144673"/>
    </source>
</evidence>
<evidence type="ECO:0000256" key="1">
    <source>
        <dbReference type="SAM" id="MobiDB-lite"/>
    </source>
</evidence>
<reference evidence="2" key="1">
    <citation type="journal article" date="2023" name="Access Microbiol">
        <title>De-novo genome assembly for Akanthomyces muscarius, a biocontrol agent of insect agricultural pests.</title>
        <authorList>
            <person name="Erdos Z."/>
            <person name="Studholme D.J."/>
            <person name="Raymond B."/>
            <person name="Sharma M."/>
        </authorList>
    </citation>
    <scope>NUCLEOTIDE SEQUENCE</scope>
    <source>
        <strain evidence="2">Ve6</strain>
    </source>
</reference>
<organism evidence="2 3">
    <name type="scientific">Akanthomyces muscarius</name>
    <name type="common">Entomopathogenic fungus</name>
    <name type="synonym">Lecanicillium muscarium</name>
    <dbReference type="NCBI Taxonomy" id="2231603"/>
    <lineage>
        <taxon>Eukaryota</taxon>
        <taxon>Fungi</taxon>
        <taxon>Dikarya</taxon>
        <taxon>Ascomycota</taxon>
        <taxon>Pezizomycotina</taxon>
        <taxon>Sordariomycetes</taxon>
        <taxon>Hypocreomycetidae</taxon>
        <taxon>Hypocreales</taxon>
        <taxon>Cordycipitaceae</taxon>
        <taxon>Akanthomyces</taxon>
    </lineage>
</organism>
<sequence>MKLPSTAPTPWRRAMLRPSAGTRGRFPFRRQPPTIQPSSGHEKQKRPVNRAVFAPDEDARSSVPCGTPCQDKPVSLIRPDSLAASNDTSPPMPVPYPKIAILRQTKDPWRSIVAPTLHRSLQCLRSSPPSSKQSTHICNSAGSFAMMLFLTGHLTPSLTVA</sequence>
<gene>
    <name evidence="2" type="ORF">LMH87_004428</name>
</gene>
<accession>A0A9W8Q3Q8</accession>
<name>A0A9W8Q3Q8_AKAMU</name>
<proteinExistence type="predicted"/>
<dbReference type="GeneID" id="80891587"/>
<protein>
    <submittedName>
        <fullName evidence="2">Uncharacterized protein</fullName>
    </submittedName>
</protein>
<evidence type="ECO:0000313" key="2">
    <source>
        <dbReference type="EMBL" id="KAJ4145580.1"/>
    </source>
</evidence>
<dbReference type="AlphaFoldDB" id="A0A9W8Q3Q8"/>
<dbReference type="EMBL" id="JAJHUN010000011">
    <property type="protein sequence ID" value="KAJ4145580.1"/>
    <property type="molecule type" value="Genomic_DNA"/>
</dbReference>